<evidence type="ECO:0000259" key="2">
    <source>
        <dbReference type="Pfam" id="PF02720"/>
    </source>
</evidence>
<evidence type="ECO:0000256" key="1">
    <source>
        <dbReference type="SAM" id="MobiDB-lite"/>
    </source>
</evidence>
<proteinExistence type="predicted"/>
<dbReference type="Pfam" id="PF02720">
    <property type="entry name" value="DUF222"/>
    <property type="match status" value="1"/>
</dbReference>
<feature type="region of interest" description="Disordered" evidence="1">
    <location>
        <begin position="378"/>
        <end position="427"/>
    </location>
</feature>
<protein>
    <submittedName>
        <fullName evidence="3">13E12 repeat family protein</fullName>
    </submittedName>
</protein>
<dbReference type="EMBL" id="CP108021">
    <property type="protein sequence ID" value="WUM21893.1"/>
    <property type="molecule type" value="Genomic_DNA"/>
</dbReference>
<feature type="compositionally biased region" description="Low complexity" evidence="1">
    <location>
        <begin position="400"/>
        <end position="411"/>
    </location>
</feature>
<feature type="domain" description="DUF222" evidence="2">
    <location>
        <begin position="58"/>
        <end position="339"/>
    </location>
</feature>
<accession>A0AAU4K792</accession>
<evidence type="ECO:0000313" key="3">
    <source>
        <dbReference type="EMBL" id="WUM21893.1"/>
    </source>
</evidence>
<dbReference type="Proteomes" id="UP001432128">
    <property type="component" value="Chromosome"/>
</dbReference>
<dbReference type="AlphaFoldDB" id="A0AAU4K792"/>
<gene>
    <name evidence="3" type="ORF">OG579_09060</name>
</gene>
<dbReference type="KEGG" id="whr:OG579_09060"/>
<dbReference type="InterPro" id="IPR003870">
    <property type="entry name" value="DUF222"/>
</dbReference>
<dbReference type="RefSeq" id="WP_328858865.1">
    <property type="nucleotide sequence ID" value="NZ_CP108021.1"/>
</dbReference>
<name>A0AAU4K792_9NOCA</name>
<evidence type="ECO:0000313" key="4">
    <source>
        <dbReference type="Proteomes" id="UP001432128"/>
    </source>
</evidence>
<organism evidence="3 4">
    <name type="scientific">Williamsia herbipolensis</name>
    <dbReference type="NCBI Taxonomy" id="1603258"/>
    <lineage>
        <taxon>Bacteria</taxon>
        <taxon>Bacillati</taxon>
        <taxon>Actinomycetota</taxon>
        <taxon>Actinomycetes</taxon>
        <taxon>Mycobacteriales</taxon>
        <taxon>Nocardiaceae</taxon>
        <taxon>Williamsia</taxon>
    </lineage>
</organism>
<sequence length="441" mass="46598">MSGEGVGATTVALQSFLSSLTGLDDAGDEAEAIDRIAILEAIKSGCAAAQTVETMRLEELRREAESAAGVAVARQGRGLAAEVALARKASGSAGGRYLGFARAVMREMPHTRAAWATGVLTEWRATILVRETAHLTPHDRAEIDRRLCADVSALEGVGDRALDAEVKRLAYELDPQAVVDRHAQSAKDRRVSTRPAPDGMVRLSALLPLVSGISVYASLKRHADATVGADDRTHAQMMADALVERVTGAATVDALPVAVNVVMSDEVLTGNGSAAAHVTGYGPIPADTARDMVSTSLDADAATTLRRIYKSPTSGALVAMDSTARLFPTGLKHFLDLRDESCRIPYCDAPIAEYDHADPHSRGGDTSASNGGGMCLTHNRAKQNPGWRMTTADHTDTTRHTATVTTPTGHAHVSRAPAPPGHHDEPNSLIERHLRALLDAA</sequence>
<keyword evidence="4" id="KW-1185">Reference proteome</keyword>
<reference evidence="3 4" key="1">
    <citation type="submission" date="2022-10" db="EMBL/GenBank/DDBJ databases">
        <title>The complete genomes of actinobacterial strains from the NBC collection.</title>
        <authorList>
            <person name="Joergensen T.S."/>
            <person name="Alvarez Arevalo M."/>
            <person name="Sterndorff E.B."/>
            <person name="Faurdal D."/>
            <person name="Vuksanovic O."/>
            <person name="Mourched A.-S."/>
            <person name="Charusanti P."/>
            <person name="Shaw S."/>
            <person name="Blin K."/>
            <person name="Weber T."/>
        </authorList>
    </citation>
    <scope>NUCLEOTIDE SEQUENCE [LARGE SCALE GENOMIC DNA]</scope>
    <source>
        <strain evidence="3 4">NBC_00319</strain>
    </source>
</reference>